<dbReference type="GO" id="GO:0005524">
    <property type="term" value="F:ATP binding"/>
    <property type="evidence" value="ECO:0007669"/>
    <property type="project" value="UniProtKB-UniRule"/>
</dbReference>
<evidence type="ECO:0000256" key="9">
    <source>
        <dbReference type="ARBA" id="ARBA00022840"/>
    </source>
</evidence>
<evidence type="ECO:0000256" key="6">
    <source>
        <dbReference type="ARBA" id="ARBA00022737"/>
    </source>
</evidence>
<dbReference type="Proteomes" id="UP000019116">
    <property type="component" value="Chromosome 6B"/>
</dbReference>
<evidence type="ECO:0000256" key="1">
    <source>
        <dbReference type="ARBA" id="ARBA00004479"/>
    </source>
</evidence>
<dbReference type="Pfam" id="PF07645">
    <property type="entry name" value="EGF_CA"/>
    <property type="match status" value="1"/>
</dbReference>
<evidence type="ECO:0000256" key="7">
    <source>
        <dbReference type="ARBA" id="ARBA00022741"/>
    </source>
</evidence>
<keyword evidence="7 13" id="KW-0547">Nucleotide-binding</keyword>
<evidence type="ECO:0000259" key="16">
    <source>
        <dbReference type="PROSITE" id="PS50011"/>
    </source>
</evidence>
<keyword evidence="14" id="KW-1133">Transmembrane helix</keyword>
<dbReference type="InterPro" id="IPR001245">
    <property type="entry name" value="Ser-Thr/Tyr_kinase_cat_dom"/>
</dbReference>
<feature type="chain" id="PRO_5043179232" description="Protein kinase domain-containing protein" evidence="15">
    <location>
        <begin position="26"/>
        <end position="755"/>
    </location>
</feature>
<evidence type="ECO:0000256" key="15">
    <source>
        <dbReference type="SAM" id="SignalP"/>
    </source>
</evidence>
<name>A0A3B6PTU6_WHEAT</name>
<comment type="caution">
    <text evidence="12">Lacks conserved residue(s) required for the propagation of feature annotation.</text>
</comment>
<dbReference type="Gene3D" id="2.10.25.10">
    <property type="entry name" value="Laminin"/>
    <property type="match status" value="1"/>
</dbReference>
<dbReference type="InterPro" id="IPR001881">
    <property type="entry name" value="EGF-like_Ca-bd_dom"/>
</dbReference>
<reference evidence="18" key="1">
    <citation type="submission" date="2018-08" db="EMBL/GenBank/DDBJ databases">
        <authorList>
            <person name="Rossello M."/>
        </authorList>
    </citation>
    <scope>NUCLEOTIDE SEQUENCE [LARGE SCALE GENOMIC DNA]</scope>
    <source>
        <strain evidence="18">cv. Chinese Spring</strain>
    </source>
</reference>
<evidence type="ECO:0000256" key="10">
    <source>
        <dbReference type="ARBA" id="ARBA00023157"/>
    </source>
</evidence>
<dbReference type="PROSITE" id="PS01187">
    <property type="entry name" value="EGF_CA"/>
    <property type="match status" value="1"/>
</dbReference>
<evidence type="ECO:0000313" key="18">
    <source>
        <dbReference type="EnsemblPlants" id="TraesCS6B02G460900.1"/>
    </source>
</evidence>
<dbReference type="GO" id="GO:0004674">
    <property type="term" value="F:protein serine/threonine kinase activity"/>
    <property type="evidence" value="ECO:0007669"/>
    <property type="project" value="UniProtKB-KW"/>
</dbReference>
<reference evidence="18" key="2">
    <citation type="submission" date="2018-10" db="UniProtKB">
        <authorList>
            <consortium name="EnsemblPlants"/>
        </authorList>
    </citation>
    <scope>IDENTIFICATION</scope>
</reference>
<dbReference type="Gramene" id="TraesCS6B03G1274600.1">
    <property type="protein sequence ID" value="TraesCS6B03G1274600.1.CDS"/>
    <property type="gene ID" value="TraesCS6B03G1274600"/>
</dbReference>
<keyword evidence="14" id="KW-0472">Membrane</keyword>
<proteinExistence type="predicted"/>
<dbReference type="InterPro" id="IPR011009">
    <property type="entry name" value="Kinase-like_dom_sf"/>
</dbReference>
<evidence type="ECO:0008006" key="20">
    <source>
        <dbReference type="Google" id="ProtNLM"/>
    </source>
</evidence>
<dbReference type="GO" id="GO:0005509">
    <property type="term" value="F:calcium ion binding"/>
    <property type="evidence" value="ECO:0007669"/>
    <property type="project" value="InterPro"/>
</dbReference>
<dbReference type="AlphaFoldDB" id="A0A3B6PTU6"/>
<dbReference type="PROSITE" id="PS50026">
    <property type="entry name" value="EGF_3"/>
    <property type="match status" value="1"/>
</dbReference>
<dbReference type="InterPro" id="IPR000152">
    <property type="entry name" value="EGF-type_Asp/Asn_hydroxyl_site"/>
</dbReference>
<evidence type="ECO:0000256" key="13">
    <source>
        <dbReference type="PROSITE-ProRule" id="PRU10141"/>
    </source>
</evidence>
<dbReference type="Pfam" id="PF13947">
    <property type="entry name" value="GUB_WAK_bind"/>
    <property type="match status" value="1"/>
</dbReference>
<dbReference type="InterPro" id="IPR025287">
    <property type="entry name" value="WAK_GUB"/>
</dbReference>
<dbReference type="SUPFAM" id="SSF57196">
    <property type="entry name" value="EGF/Laminin"/>
    <property type="match status" value="1"/>
</dbReference>
<dbReference type="GeneID" id="123140057"/>
<dbReference type="SMART" id="SM00181">
    <property type="entry name" value="EGF"/>
    <property type="match status" value="2"/>
</dbReference>
<keyword evidence="14" id="KW-0812">Transmembrane</keyword>
<evidence type="ECO:0000256" key="3">
    <source>
        <dbReference type="ARBA" id="ARBA00022536"/>
    </source>
</evidence>
<keyword evidence="19" id="KW-1185">Reference proteome</keyword>
<dbReference type="SMART" id="SM00179">
    <property type="entry name" value="EGF_CA"/>
    <property type="match status" value="1"/>
</dbReference>
<sequence length="755" mass="83782">MTMPSEFHSQPLSTILLLLVLLSTASHMILEAVASEQDEQQPITLPGCPDKCGNISIPYPFGMKPGCFREGFQVTCNDSFYPHRAYLAYDGVFQRINEIYFRAQKGLCQRNRVWNRTREDTALELIDISVAKGEARAYAAISSRCSANHTDSLSKSLRMRLGEKMSPFVVSVTRNVLIGVGWRVQPKMNSYLWSALASDAVSAHGYSSNELTISCLSYLMRMPQFLKFATNGSCSGRGCCRAALPEAVALTRFALWISFDEPNTLFVTNPCSYAMVVESTWYNFTTPDMYGYEEIPKKFPRGVPLVIDFSIRNGSCPEKGQHPPPDYACVSGNSSCSNATSGLGYVCKCWDHYDGNPYIANGCQDIDECKLRDLYPCSSDGICKNTLGGYACPCKSGMKGDGVKGTCTHIFPQAARTILGATSGIFLVAVLSFLIFLRKEKRKMKEFYEKNGGRTLEKAKFIKLFEKEKLKSILKSSNFIGKGGFGEVYKGLLDNEQVAVKKPITGSVLENEQFANEVIIQSQIIHKNIVRLVGCCLEVDAPILVYEFLCNGSLDDILHDSRKVPLNLGVRLSIAAESADGLVYMHSKTSTKILHGDVKPANILLDDKFVPKISDFGISRLIARDIQHTGSIIGDMSYMDPIYLQTGLLTEKSDVYSFGVVILELISRKKATHSDGGSLVNNFLEAYKKEKKATPLFDEEIAVTEDLEILDSLACIAVECLNLDVDQRPWMTDVAERLIILDRSRKSQFTLHVPV</sequence>
<dbReference type="Gene3D" id="3.30.200.20">
    <property type="entry name" value="Phosphorylase Kinase, domain 1"/>
    <property type="match status" value="1"/>
</dbReference>
<keyword evidence="4" id="KW-0808">Transferase</keyword>
<keyword evidence="5 15" id="KW-0732">Signal</keyword>
<dbReference type="GO" id="GO:0030247">
    <property type="term" value="F:polysaccharide binding"/>
    <property type="evidence" value="ECO:0007669"/>
    <property type="project" value="InterPro"/>
</dbReference>
<dbReference type="SMART" id="SM00220">
    <property type="entry name" value="S_TKc"/>
    <property type="match status" value="1"/>
</dbReference>
<dbReference type="STRING" id="4565.A0A3B6PTU6"/>
<dbReference type="PROSITE" id="PS00107">
    <property type="entry name" value="PROTEIN_KINASE_ATP"/>
    <property type="match status" value="1"/>
</dbReference>
<feature type="transmembrane region" description="Helical" evidence="14">
    <location>
        <begin position="418"/>
        <end position="437"/>
    </location>
</feature>
<accession>A0A3B6PTU6</accession>
<dbReference type="Gramene" id="TraesCS6B02G460900.1">
    <property type="protein sequence ID" value="TraesCS6B02G460900.1"/>
    <property type="gene ID" value="TraesCS6B02G460900"/>
</dbReference>
<dbReference type="GO" id="GO:0007166">
    <property type="term" value="P:cell surface receptor signaling pathway"/>
    <property type="evidence" value="ECO:0000318"/>
    <property type="project" value="GO_Central"/>
</dbReference>
<dbReference type="InterPro" id="IPR049883">
    <property type="entry name" value="NOTCH1_EGF-like"/>
</dbReference>
<evidence type="ECO:0000256" key="4">
    <source>
        <dbReference type="ARBA" id="ARBA00022679"/>
    </source>
</evidence>
<evidence type="ECO:0000256" key="12">
    <source>
        <dbReference type="PROSITE-ProRule" id="PRU00076"/>
    </source>
</evidence>
<dbReference type="PROSITE" id="PS00108">
    <property type="entry name" value="PROTEIN_KINASE_ST"/>
    <property type="match status" value="1"/>
</dbReference>
<evidence type="ECO:0000256" key="5">
    <source>
        <dbReference type="ARBA" id="ARBA00022729"/>
    </source>
</evidence>
<feature type="domain" description="Protein kinase" evidence="16">
    <location>
        <begin position="474"/>
        <end position="740"/>
    </location>
</feature>
<keyword evidence="2" id="KW-0723">Serine/threonine-protein kinase</keyword>
<organism evidence="18">
    <name type="scientific">Triticum aestivum</name>
    <name type="common">Wheat</name>
    <dbReference type="NCBI Taxonomy" id="4565"/>
    <lineage>
        <taxon>Eukaryota</taxon>
        <taxon>Viridiplantae</taxon>
        <taxon>Streptophyta</taxon>
        <taxon>Embryophyta</taxon>
        <taxon>Tracheophyta</taxon>
        <taxon>Spermatophyta</taxon>
        <taxon>Magnoliopsida</taxon>
        <taxon>Liliopsida</taxon>
        <taxon>Poales</taxon>
        <taxon>Poaceae</taxon>
        <taxon>BOP clade</taxon>
        <taxon>Pooideae</taxon>
        <taxon>Triticodae</taxon>
        <taxon>Triticeae</taxon>
        <taxon>Triticinae</taxon>
        <taxon>Triticum</taxon>
    </lineage>
</organism>
<feature type="signal peptide" evidence="15">
    <location>
        <begin position="1"/>
        <end position="25"/>
    </location>
</feature>
<dbReference type="InterPro" id="IPR000742">
    <property type="entry name" value="EGF"/>
</dbReference>
<dbReference type="Gene3D" id="1.10.510.10">
    <property type="entry name" value="Transferase(Phosphotransferase) domain 1"/>
    <property type="match status" value="1"/>
</dbReference>
<evidence type="ECO:0000313" key="19">
    <source>
        <dbReference type="Proteomes" id="UP000019116"/>
    </source>
</evidence>
<dbReference type="InterPro" id="IPR008271">
    <property type="entry name" value="Ser/Thr_kinase_AS"/>
</dbReference>
<feature type="binding site" evidence="13">
    <location>
        <position position="502"/>
    </location>
    <ligand>
        <name>ATP</name>
        <dbReference type="ChEBI" id="CHEBI:30616"/>
    </ligand>
</feature>
<dbReference type="PROSITE" id="PS50011">
    <property type="entry name" value="PROTEIN_KINASE_DOM"/>
    <property type="match status" value="1"/>
</dbReference>
<dbReference type="CDD" id="cd00054">
    <property type="entry name" value="EGF_CA"/>
    <property type="match status" value="1"/>
</dbReference>
<evidence type="ECO:0000256" key="8">
    <source>
        <dbReference type="ARBA" id="ARBA00022777"/>
    </source>
</evidence>
<feature type="domain" description="EGF-like" evidence="17">
    <location>
        <begin position="365"/>
        <end position="408"/>
    </location>
</feature>
<dbReference type="InterPro" id="IPR018097">
    <property type="entry name" value="EGF_Ca-bd_CS"/>
</dbReference>
<dbReference type="Pfam" id="PF07714">
    <property type="entry name" value="PK_Tyr_Ser-Thr"/>
    <property type="match status" value="1"/>
</dbReference>
<evidence type="ECO:0000259" key="17">
    <source>
        <dbReference type="PROSITE" id="PS50026"/>
    </source>
</evidence>
<keyword evidence="6" id="KW-0677">Repeat</keyword>
<dbReference type="InterPro" id="IPR045274">
    <property type="entry name" value="WAK-like"/>
</dbReference>
<dbReference type="InterPro" id="IPR000719">
    <property type="entry name" value="Prot_kinase_dom"/>
</dbReference>
<dbReference type="FunFam" id="3.30.200.20:FF:000337">
    <property type="entry name" value="Wall-associated receptor kinase 3"/>
    <property type="match status" value="1"/>
</dbReference>
<comment type="subcellular location">
    <subcellularLocation>
        <location evidence="1">Membrane</location>
        <topology evidence="1">Single-pass type I membrane protein</topology>
    </subcellularLocation>
</comment>
<dbReference type="FunFam" id="2.10.25.10:FF:000038">
    <property type="entry name" value="Fibrillin 2"/>
    <property type="match status" value="1"/>
</dbReference>
<dbReference type="GO" id="GO:0005886">
    <property type="term" value="C:plasma membrane"/>
    <property type="evidence" value="ECO:0000318"/>
    <property type="project" value="GO_Central"/>
</dbReference>
<dbReference type="PANTHER" id="PTHR27005">
    <property type="entry name" value="WALL-ASSOCIATED RECEPTOR KINASE-LIKE 21"/>
    <property type="match status" value="1"/>
</dbReference>
<dbReference type="PROSITE" id="PS00010">
    <property type="entry name" value="ASX_HYDROXYL"/>
    <property type="match status" value="1"/>
</dbReference>
<dbReference type="SUPFAM" id="SSF56112">
    <property type="entry name" value="Protein kinase-like (PK-like)"/>
    <property type="match status" value="1"/>
</dbReference>
<dbReference type="InterPro" id="IPR017441">
    <property type="entry name" value="Protein_kinase_ATP_BS"/>
</dbReference>
<dbReference type="OrthoDB" id="674570at2759"/>
<dbReference type="KEGG" id="taes:123140057"/>
<protein>
    <recommendedName>
        <fullName evidence="20">Protein kinase domain-containing protein</fullName>
    </recommendedName>
</protein>
<dbReference type="FunFam" id="1.10.510.10:FF:000606">
    <property type="entry name" value="Wall-associated receptor kinase 3"/>
    <property type="match status" value="1"/>
</dbReference>
<evidence type="ECO:0000256" key="2">
    <source>
        <dbReference type="ARBA" id="ARBA00022527"/>
    </source>
</evidence>
<keyword evidence="8" id="KW-0418">Kinase</keyword>
<dbReference type="EnsemblPlants" id="TraesCS6B02G460900.1">
    <property type="protein sequence ID" value="TraesCS6B02G460900.1"/>
    <property type="gene ID" value="TraesCS6B02G460900"/>
</dbReference>
<evidence type="ECO:0000256" key="11">
    <source>
        <dbReference type="ARBA" id="ARBA00023180"/>
    </source>
</evidence>
<keyword evidence="3 12" id="KW-0245">EGF-like domain</keyword>
<dbReference type="SMR" id="A0A3B6PTU6"/>
<dbReference type="PANTHER" id="PTHR27005:SF461">
    <property type="entry name" value="PROTEIN KINASE DOMAIN-CONTAINING PROTEIN"/>
    <property type="match status" value="1"/>
</dbReference>
<dbReference type="RefSeq" id="XP_044415715.1">
    <property type="nucleotide sequence ID" value="XM_044559780.1"/>
</dbReference>
<keyword evidence="11" id="KW-0325">Glycoprotein</keyword>
<gene>
    <name evidence="18" type="primary">LOC123140057</name>
</gene>
<keyword evidence="10" id="KW-1015">Disulfide bond</keyword>
<keyword evidence="9 13" id="KW-0067">ATP-binding</keyword>
<evidence type="ECO:0000256" key="14">
    <source>
        <dbReference type="SAM" id="Phobius"/>
    </source>
</evidence>